<proteinExistence type="predicted"/>
<organism evidence="2 3">
    <name type="scientific">Chironomus riparius</name>
    <dbReference type="NCBI Taxonomy" id="315576"/>
    <lineage>
        <taxon>Eukaryota</taxon>
        <taxon>Metazoa</taxon>
        <taxon>Ecdysozoa</taxon>
        <taxon>Arthropoda</taxon>
        <taxon>Hexapoda</taxon>
        <taxon>Insecta</taxon>
        <taxon>Pterygota</taxon>
        <taxon>Neoptera</taxon>
        <taxon>Endopterygota</taxon>
        <taxon>Diptera</taxon>
        <taxon>Nematocera</taxon>
        <taxon>Chironomoidea</taxon>
        <taxon>Chironomidae</taxon>
        <taxon>Chironominae</taxon>
        <taxon>Chironomus</taxon>
    </lineage>
</organism>
<keyword evidence="3" id="KW-1185">Reference proteome</keyword>
<evidence type="ECO:0000259" key="1">
    <source>
        <dbReference type="PROSITE" id="PS50815"/>
    </source>
</evidence>
<dbReference type="InterPro" id="IPR036570">
    <property type="entry name" value="HORMA_dom_sf"/>
</dbReference>
<dbReference type="AlphaFoldDB" id="A0A9N9WTU9"/>
<dbReference type="Proteomes" id="UP001153620">
    <property type="component" value="Chromosome 2"/>
</dbReference>
<dbReference type="InterPro" id="IPR003511">
    <property type="entry name" value="HORMA_dom"/>
</dbReference>
<name>A0A9N9WTU9_9DIPT</name>
<evidence type="ECO:0000313" key="3">
    <source>
        <dbReference type="Proteomes" id="UP001153620"/>
    </source>
</evidence>
<dbReference type="Gene3D" id="3.30.900.10">
    <property type="entry name" value="HORMA domain"/>
    <property type="match status" value="1"/>
</dbReference>
<protein>
    <recommendedName>
        <fullName evidence="1">HORMA domain-containing protein</fullName>
    </recommendedName>
</protein>
<feature type="domain" description="HORMA" evidence="1">
    <location>
        <begin position="1"/>
        <end position="186"/>
    </location>
</feature>
<sequence>MSQISILTEFIEIYITQILYLRSIYPRQIFRKHKAYGLPVYCSIYPPLNEYLKESIKAIEELINKGDLETVEVLIYNENHKESFMIDKLKDFKISDSDKYLMSIHEDFRKSIYELETKCKALRKFSRSYKFKILLHTKEKAYRHLSNESKYQDFLWIKDSIEHEAEAEILPITSSLNFMSIYVKQF</sequence>
<reference evidence="2" key="1">
    <citation type="submission" date="2022-01" db="EMBL/GenBank/DDBJ databases">
        <authorList>
            <person name="King R."/>
        </authorList>
    </citation>
    <scope>NUCLEOTIDE SEQUENCE</scope>
</reference>
<reference evidence="2" key="2">
    <citation type="submission" date="2022-10" db="EMBL/GenBank/DDBJ databases">
        <authorList>
            <consortium name="ENA_rothamsted_submissions"/>
            <consortium name="culmorum"/>
            <person name="King R."/>
        </authorList>
    </citation>
    <scope>NUCLEOTIDE SEQUENCE</scope>
</reference>
<dbReference type="GO" id="GO:0016035">
    <property type="term" value="C:zeta DNA polymerase complex"/>
    <property type="evidence" value="ECO:0007669"/>
    <property type="project" value="TreeGrafter"/>
</dbReference>
<gene>
    <name evidence="2" type="ORF">CHIRRI_LOCUS7939</name>
</gene>
<dbReference type="SUPFAM" id="SSF56019">
    <property type="entry name" value="The spindle assembly checkpoint protein mad2"/>
    <property type="match status" value="1"/>
</dbReference>
<accession>A0A9N9WTU9</accession>
<dbReference type="PROSITE" id="PS50815">
    <property type="entry name" value="HORMA"/>
    <property type="match status" value="1"/>
</dbReference>
<dbReference type="Pfam" id="PF02301">
    <property type="entry name" value="HORMA"/>
    <property type="match status" value="1"/>
</dbReference>
<dbReference type="InterPro" id="IPR045091">
    <property type="entry name" value="Mad2-like"/>
</dbReference>
<dbReference type="EMBL" id="OU895878">
    <property type="protein sequence ID" value="CAG9805063.1"/>
    <property type="molecule type" value="Genomic_DNA"/>
</dbReference>
<evidence type="ECO:0000313" key="2">
    <source>
        <dbReference type="EMBL" id="CAG9805063.1"/>
    </source>
</evidence>
<dbReference type="PANTHER" id="PTHR11842">
    <property type="entry name" value="MITOTIC SPINDLE ASSEMBLY CHECKPOINT PROTEIN MAD2"/>
    <property type="match status" value="1"/>
</dbReference>
<dbReference type="OrthoDB" id="21254at2759"/>
<dbReference type="PANTHER" id="PTHR11842:SF10">
    <property type="entry name" value="MITOTIC SPINDLE ASSEMBLY CHECKPOINT PROTEIN MAD2B"/>
    <property type="match status" value="1"/>
</dbReference>